<evidence type="ECO:0008006" key="3">
    <source>
        <dbReference type="Google" id="ProtNLM"/>
    </source>
</evidence>
<proteinExistence type="predicted"/>
<dbReference type="AlphaFoldDB" id="A0A239RGR8"/>
<organism evidence="1 2">
    <name type="scientific">Streptococcus equinus</name>
    <name type="common">Streptococcus bovis</name>
    <dbReference type="NCBI Taxonomy" id="1335"/>
    <lineage>
        <taxon>Bacteria</taxon>
        <taxon>Bacillati</taxon>
        <taxon>Bacillota</taxon>
        <taxon>Bacilli</taxon>
        <taxon>Lactobacillales</taxon>
        <taxon>Streptococcaceae</taxon>
        <taxon>Streptococcus</taxon>
    </lineage>
</organism>
<sequence>MKQTQTFIVFRSKENGHFLMEYKNRTRALAFEAGWCKNVNDAIITTEEAYTEDKEKYEGMLQMFNAEPLKVEAEYTFKTLDGKEPEEIEVDSKAKCEELADALFDALFGDD</sequence>
<name>A0A239RGR8_STREI</name>
<evidence type="ECO:0000313" key="1">
    <source>
        <dbReference type="EMBL" id="SNU09556.1"/>
    </source>
</evidence>
<accession>A0A239RGR8</accession>
<dbReference type="RefSeq" id="WP_094141208.1">
    <property type="nucleotide sequence ID" value="NZ_FZRA01000009.1"/>
</dbReference>
<protein>
    <recommendedName>
        <fullName evidence="3">Phage protein</fullName>
    </recommendedName>
</protein>
<reference evidence="1 2" key="1">
    <citation type="submission" date="2017-07" db="EMBL/GenBank/DDBJ databases">
        <authorList>
            <person name="Sun Z.S."/>
            <person name="Albrecht U."/>
            <person name="Echele G."/>
            <person name="Lee C.C."/>
        </authorList>
    </citation>
    <scope>NUCLEOTIDE SEQUENCE [LARGE SCALE GENOMIC DNA]</scope>
    <source>
        <strain evidence="1 2">AR3</strain>
    </source>
</reference>
<gene>
    <name evidence="1" type="ORF">SAMN05216470_1870</name>
</gene>
<evidence type="ECO:0000313" key="2">
    <source>
        <dbReference type="Proteomes" id="UP000214649"/>
    </source>
</evidence>
<dbReference type="EMBL" id="FZRA01000009">
    <property type="protein sequence ID" value="SNU09556.1"/>
    <property type="molecule type" value="Genomic_DNA"/>
</dbReference>
<dbReference type="Proteomes" id="UP000214649">
    <property type="component" value="Unassembled WGS sequence"/>
</dbReference>